<protein>
    <recommendedName>
        <fullName evidence="6">RNA polymerase sigma-70 region 2 domain-containing protein</fullName>
    </recommendedName>
</protein>
<evidence type="ECO:0000256" key="3">
    <source>
        <dbReference type="ARBA" id="ARBA00023082"/>
    </source>
</evidence>
<dbReference type="InterPro" id="IPR013324">
    <property type="entry name" value="RNA_pol_sigma_r3/r4-like"/>
</dbReference>
<sequence length="254" mass="28615">MVWAVARAFRLSSADADDVFQTTWLNLAEHLGDIRDSEKVSAWLATAARFECLRVLRIRRPLPVRWVPDAGVQDGADQVVIADERDRQLWRAFESLPERCQRLLRLFVYVPEFTYAQLADAVGLQVGSVGQTKTRCLRSLRTRLDRTLFDRVDPAPDVIAEPRDHATPRFDTLPEVLTRSALATLRFGNHRHTVHVEIGTALTGVVLPRADVQVWWPDGMISADVDLNGLFKADAPPGPVRLSIDGVVTDWFVR</sequence>
<dbReference type="GO" id="GO:0006352">
    <property type="term" value="P:DNA-templated transcription initiation"/>
    <property type="evidence" value="ECO:0007669"/>
    <property type="project" value="InterPro"/>
</dbReference>
<dbReference type="InterPro" id="IPR036388">
    <property type="entry name" value="WH-like_DNA-bd_sf"/>
</dbReference>
<evidence type="ECO:0000259" key="6">
    <source>
        <dbReference type="Pfam" id="PF04542"/>
    </source>
</evidence>
<dbReference type="SUPFAM" id="SSF88659">
    <property type="entry name" value="Sigma3 and sigma4 domains of RNA polymerase sigma factors"/>
    <property type="match status" value="1"/>
</dbReference>
<reference evidence="7 8" key="1">
    <citation type="submission" date="2015-07" db="EMBL/GenBank/DDBJ databases">
        <title>Genome sequencing of Kibdelosporangium phytohabitans.</title>
        <authorList>
            <person name="Qin S."/>
            <person name="Xing K."/>
        </authorList>
    </citation>
    <scope>NUCLEOTIDE SEQUENCE [LARGE SCALE GENOMIC DNA]</scope>
    <source>
        <strain evidence="7 8">KLBMP1111</strain>
    </source>
</reference>
<keyword evidence="2" id="KW-0805">Transcription regulation</keyword>
<dbReference type="InterPro" id="IPR014284">
    <property type="entry name" value="RNA_pol_sigma-70_dom"/>
</dbReference>
<organism evidence="7 8">
    <name type="scientific">Kibdelosporangium phytohabitans</name>
    <dbReference type="NCBI Taxonomy" id="860235"/>
    <lineage>
        <taxon>Bacteria</taxon>
        <taxon>Bacillati</taxon>
        <taxon>Actinomycetota</taxon>
        <taxon>Actinomycetes</taxon>
        <taxon>Pseudonocardiales</taxon>
        <taxon>Pseudonocardiaceae</taxon>
        <taxon>Kibdelosporangium</taxon>
    </lineage>
</organism>
<proteinExistence type="inferred from homology"/>
<dbReference type="EMBL" id="CP012752">
    <property type="protein sequence ID" value="ALG14063.1"/>
    <property type="molecule type" value="Genomic_DNA"/>
</dbReference>
<dbReference type="PANTHER" id="PTHR43133:SF8">
    <property type="entry name" value="RNA POLYMERASE SIGMA FACTOR HI_1459-RELATED"/>
    <property type="match status" value="1"/>
</dbReference>
<dbReference type="Gene3D" id="1.10.1740.10">
    <property type="match status" value="1"/>
</dbReference>
<dbReference type="InterPro" id="IPR007627">
    <property type="entry name" value="RNA_pol_sigma70_r2"/>
</dbReference>
<dbReference type="InterPro" id="IPR039425">
    <property type="entry name" value="RNA_pol_sigma-70-like"/>
</dbReference>
<keyword evidence="4" id="KW-0238">DNA-binding</keyword>
<evidence type="ECO:0000256" key="1">
    <source>
        <dbReference type="ARBA" id="ARBA00010641"/>
    </source>
</evidence>
<dbReference type="Proteomes" id="UP000063699">
    <property type="component" value="Chromosome"/>
</dbReference>
<dbReference type="Pfam" id="PF04542">
    <property type="entry name" value="Sigma70_r2"/>
    <property type="match status" value="1"/>
</dbReference>
<dbReference type="GO" id="GO:0016987">
    <property type="term" value="F:sigma factor activity"/>
    <property type="evidence" value="ECO:0007669"/>
    <property type="project" value="UniProtKB-KW"/>
</dbReference>
<evidence type="ECO:0000256" key="5">
    <source>
        <dbReference type="ARBA" id="ARBA00023163"/>
    </source>
</evidence>
<dbReference type="GO" id="GO:0003677">
    <property type="term" value="F:DNA binding"/>
    <property type="evidence" value="ECO:0007669"/>
    <property type="project" value="UniProtKB-KW"/>
</dbReference>
<keyword evidence="8" id="KW-1185">Reference proteome</keyword>
<dbReference type="AlphaFoldDB" id="A0A0N7F5F2"/>
<keyword evidence="3" id="KW-0731">Sigma factor</keyword>
<evidence type="ECO:0000313" key="7">
    <source>
        <dbReference type="EMBL" id="ALG14063.1"/>
    </source>
</evidence>
<gene>
    <name evidence="7" type="ORF">AOZ06_50770</name>
</gene>
<keyword evidence="5" id="KW-0804">Transcription</keyword>
<feature type="domain" description="RNA polymerase sigma-70 region 2" evidence="6">
    <location>
        <begin position="2"/>
        <end position="57"/>
    </location>
</feature>
<dbReference type="PANTHER" id="PTHR43133">
    <property type="entry name" value="RNA POLYMERASE ECF-TYPE SIGMA FACTO"/>
    <property type="match status" value="1"/>
</dbReference>
<dbReference type="InterPro" id="IPR013325">
    <property type="entry name" value="RNA_pol_sigma_r2"/>
</dbReference>
<evidence type="ECO:0000256" key="2">
    <source>
        <dbReference type="ARBA" id="ARBA00023015"/>
    </source>
</evidence>
<accession>A0A0N7F5F2</accession>
<dbReference type="STRING" id="860235.AOZ06_50770"/>
<name>A0A0N7F5F2_9PSEU</name>
<evidence type="ECO:0000313" key="8">
    <source>
        <dbReference type="Proteomes" id="UP000063699"/>
    </source>
</evidence>
<evidence type="ECO:0000256" key="4">
    <source>
        <dbReference type="ARBA" id="ARBA00023125"/>
    </source>
</evidence>
<dbReference type="KEGG" id="kphy:AOZ06_50770"/>
<dbReference type="NCBIfam" id="TIGR02937">
    <property type="entry name" value="sigma70-ECF"/>
    <property type="match status" value="1"/>
</dbReference>
<dbReference type="SUPFAM" id="SSF88946">
    <property type="entry name" value="Sigma2 domain of RNA polymerase sigma factors"/>
    <property type="match status" value="1"/>
</dbReference>
<dbReference type="Gene3D" id="1.10.10.10">
    <property type="entry name" value="Winged helix-like DNA-binding domain superfamily/Winged helix DNA-binding domain"/>
    <property type="match status" value="1"/>
</dbReference>
<comment type="similarity">
    <text evidence="1">Belongs to the sigma-70 factor family. ECF subfamily.</text>
</comment>